<dbReference type="Proteomes" id="UP001456344">
    <property type="component" value="Chromosome"/>
</dbReference>
<organism evidence="1 2">
    <name type="scientific">Amycolatopsis coloradensis</name>
    <dbReference type="NCBI Taxonomy" id="76021"/>
    <lineage>
        <taxon>Bacteria</taxon>
        <taxon>Bacillati</taxon>
        <taxon>Actinomycetota</taxon>
        <taxon>Actinomycetes</taxon>
        <taxon>Pseudonocardiales</taxon>
        <taxon>Pseudonocardiaceae</taxon>
        <taxon>Amycolatopsis</taxon>
    </lineage>
</organism>
<reference evidence="1" key="1">
    <citation type="submission" date="2023-10" db="EMBL/GenBank/DDBJ databases">
        <title>Whole genome sequencing of actinobacterial strain Amycolatopsis sp. (BCA-696) identifies the underlying plant growth-promoting genes.</title>
        <authorList>
            <person name="Gandham P."/>
            <person name="Vadla N."/>
            <person name="Saji A."/>
            <person name="Srinivas V."/>
            <person name="Ruperao P."/>
            <person name="Selvanayagam S."/>
            <person name="Saxena R.K."/>
            <person name="Rathore A."/>
            <person name="Gopalakrishnan S."/>
            <person name="Thakur V."/>
        </authorList>
    </citation>
    <scope>NUCLEOTIDE SEQUENCE</scope>
    <source>
        <strain evidence="1">BCA-696</strain>
    </source>
</reference>
<keyword evidence="2" id="KW-1185">Reference proteome</keyword>
<name>A0ACD5BLN4_9PSEU</name>
<accession>A0ACD5BLN4</accession>
<protein>
    <submittedName>
        <fullName evidence="1">AI-2E family transporter</fullName>
    </submittedName>
</protein>
<sequence length="391" mass="41612">MTDRPAPRTPRALVVLLGAAAIVVGIAGIRAVAWLVAPTLLALVIVITLSPAHGRLRSLGFPRWAATAALVVFVYGILIAFCVAVIVSVAQLAALLPRYADRITGLYAEIADALAEFGAGQAQLRDILKSIDPGRLVSYLGSLLADLTGVTTSLVFLLGLLLFLSAETADIDSRIARIAGERARTAEALRDFGRRVRVYLAVTTAFGLVVAVMDVIALVLLGVPLAALWGLLSFVTNYIPTIGFLLGLAPPATLAVLDGGWQAMLAVVVVYVVINFVMQSLIQPRYVGNAVGLSATATFVALVFWAWVLGPLGTLLSVPATLLALAMLVDDPASSWVTALVGSPRRESADGQNRMSTMKNRHARMFSSQPWAFVQSRMSGMTRAARRRKSR</sequence>
<gene>
    <name evidence="1" type="ORF">LCL61_32605</name>
</gene>
<dbReference type="EMBL" id="CP150484">
    <property type="protein sequence ID" value="WYW20301.1"/>
    <property type="molecule type" value="Genomic_DNA"/>
</dbReference>
<evidence type="ECO:0000313" key="2">
    <source>
        <dbReference type="Proteomes" id="UP001456344"/>
    </source>
</evidence>
<evidence type="ECO:0000313" key="1">
    <source>
        <dbReference type="EMBL" id="WYW20301.1"/>
    </source>
</evidence>
<proteinExistence type="predicted"/>